<dbReference type="EMBL" id="HAAD01003880">
    <property type="protein sequence ID" value="CDG70112.1"/>
    <property type="molecule type" value="mRNA"/>
</dbReference>
<dbReference type="PANTHER" id="PTHR13931:SF16">
    <property type="entry name" value="UBIQUITIN CONJUGATION FACTOR E4 A"/>
    <property type="match status" value="1"/>
</dbReference>
<comment type="catalytic activity">
    <reaction evidence="1">
        <text>S-ubiquitinyl-[E2 ubiquitin-conjugating enzyme]-L-cysteine + [acceptor protein]-L-lysine = [E2 ubiquitin-conjugating enzyme]-L-cysteine + N(6)-ubiquitinyl-[acceptor protein]-L-lysine.</text>
        <dbReference type="EC" id="2.3.2.27"/>
    </reaction>
</comment>
<dbReference type="GO" id="GO:0005737">
    <property type="term" value="C:cytoplasm"/>
    <property type="evidence" value="ECO:0007669"/>
    <property type="project" value="UniProtKB-SubCell"/>
</dbReference>
<dbReference type="Pfam" id="PF10408">
    <property type="entry name" value="Ufd2P_core"/>
    <property type="match status" value="1"/>
</dbReference>
<evidence type="ECO:0000256" key="1">
    <source>
        <dbReference type="ARBA" id="ARBA00000900"/>
    </source>
</evidence>
<evidence type="ECO:0000256" key="11">
    <source>
        <dbReference type="ARBA" id="ARBA00040077"/>
    </source>
</evidence>
<dbReference type="GO" id="GO:0036503">
    <property type="term" value="P:ERAD pathway"/>
    <property type="evidence" value="ECO:0007669"/>
    <property type="project" value="InterPro"/>
</dbReference>
<proteinExistence type="evidence at transcript level"/>
<dbReference type="InterPro" id="IPR013083">
    <property type="entry name" value="Znf_RING/FYVE/PHD"/>
</dbReference>
<evidence type="ECO:0000256" key="7">
    <source>
        <dbReference type="ARBA" id="ARBA00022679"/>
    </source>
</evidence>
<dbReference type="Pfam" id="PF04564">
    <property type="entry name" value="U-box"/>
    <property type="match status" value="1"/>
</dbReference>
<dbReference type="InterPro" id="IPR003613">
    <property type="entry name" value="Ubox_domain"/>
</dbReference>
<dbReference type="Gene3D" id="3.30.40.10">
    <property type="entry name" value="Zinc/RING finger domain, C3HC4 (zinc finger)"/>
    <property type="match status" value="1"/>
</dbReference>
<dbReference type="AlphaFoldDB" id="T2MDU4"/>
<keyword evidence="8" id="KW-0833">Ubl conjugation pathway</keyword>
<comment type="similarity">
    <text evidence="4">Belongs to the ubiquitin conjugation factor E4 family.</text>
</comment>
<evidence type="ECO:0000256" key="8">
    <source>
        <dbReference type="ARBA" id="ARBA00022786"/>
    </source>
</evidence>
<evidence type="ECO:0000256" key="5">
    <source>
        <dbReference type="ARBA" id="ARBA00012483"/>
    </source>
</evidence>
<dbReference type="InterPro" id="IPR019474">
    <property type="entry name" value="Ub_conjug_fac_E4_core"/>
</dbReference>
<evidence type="ECO:0000256" key="6">
    <source>
        <dbReference type="ARBA" id="ARBA00022490"/>
    </source>
</evidence>
<feature type="domain" description="U-box" evidence="12">
    <location>
        <begin position="404"/>
        <end position="478"/>
    </location>
</feature>
<dbReference type="OrthoDB" id="6019619at2759"/>
<dbReference type="UniPathway" id="UPA00143"/>
<dbReference type="GO" id="GO:0000209">
    <property type="term" value="P:protein polyubiquitination"/>
    <property type="evidence" value="ECO:0007669"/>
    <property type="project" value="TreeGrafter"/>
</dbReference>
<sequence length="485" mass="57057">MAAQVLSATFSKVLLNYQSSYAYAITNLGLMILPCFKKWLNSVNNRQDNFTLNDRRYSMKAMKNVCTCIHIHIYVYASIRRPMMMASDWLTKLRWCKERIGCTWGSGNKSSARIKNPHLRAKLAESLAVFLPKETEQQNNLFSYSFRKKAFLESSVVPKILPKSLLQLFVDIEFTGHTMEFYQKFNYRHYMYGILEYIWNIPSYHAEFKKLDEEGKIQYKRDMVFSSFPRFINLLINDSTYLLDEALQKEQNLQQYGYFAKNYNIMANETVHVLCYVTKDISRPFASPCMIDGMAAFLNYFLVHLVGPKRRELKVSDFQKYNFEPRKLVVNILSIYLSLGKEDDFCRAIVKDGRSYSTELFQASIELLERIEGRQDMVNEFRHFITRLDKWYEQLKLEEQEMPEPPDEFLDPISCVLMVDPVKLPSSGKIVCKSTISKHLLSDEKDPFNRSPLRLDQVIPCNELREQIRAWMLENKIDLKSFNRD</sequence>
<evidence type="ECO:0000259" key="12">
    <source>
        <dbReference type="PROSITE" id="PS51698"/>
    </source>
</evidence>
<dbReference type="GO" id="GO:0005634">
    <property type="term" value="C:nucleus"/>
    <property type="evidence" value="ECO:0007669"/>
    <property type="project" value="TreeGrafter"/>
</dbReference>
<evidence type="ECO:0000256" key="3">
    <source>
        <dbReference type="ARBA" id="ARBA00004906"/>
    </source>
</evidence>
<dbReference type="PROSITE" id="PS51698">
    <property type="entry name" value="U_BOX"/>
    <property type="match status" value="1"/>
</dbReference>
<dbReference type="SMART" id="SM00504">
    <property type="entry name" value="Ubox"/>
    <property type="match status" value="1"/>
</dbReference>
<protein>
    <recommendedName>
        <fullName evidence="11">Ubiquitin conjugation factor E4 A</fullName>
        <ecNumber evidence="5">2.3.2.27</ecNumber>
    </recommendedName>
</protein>
<gene>
    <name evidence="13" type="primary">UBE4A</name>
</gene>
<evidence type="ECO:0000313" key="13">
    <source>
        <dbReference type="EMBL" id="CDG70112.1"/>
    </source>
</evidence>
<dbReference type="SUPFAM" id="SSF57850">
    <property type="entry name" value="RING/U-box"/>
    <property type="match status" value="1"/>
</dbReference>
<dbReference type="InterPro" id="IPR045132">
    <property type="entry name" value="UBE4"/>
</dbReference>
<reference evidence="13" key="1">
    <citation type="journal article" date="2013" name="Genome Biol. Evol.">
        <title>Punctuated emergences of genetic and phenotypic innovations in eumetazoan, bilaterian, euteleostome, and hominidae ancestors.</title>
        <authorList>
            <person name="Wenger Y."/>
            <person name="Galliot B."/>
        </authorList>
    </citation>
    <scope>NUCLEOTIDE SEQUENCE</scope>
    <source>
        <tissue evidence="13">Whole animals</tissue>
    </source>
</reference>
<dbReference type="GO" id="GO:0034450">
    <property type="term" value="F:ubiquitin-ubiquitin ligase activity"/>
    <property type="evidence" value="ECO:0007669"/>
    <property type="project" value="InterPro"/>
</dbReference>
<evidence type="ECO:0000256" key="2">
    <source>
        <dbReference type="ARBA" id="ARBA00004496"/>
    </source>
</evidence>
<evidence type="ECO:0000256" key="4">
    <source>
        <dbReference type="ARBA" id="ARBA00007434"/>
    </source>
</evidence>
<name>T2MDU4_HYDVU</name>
<dbReference type="GO" id="GO:0000151">
    <property type="term" value="C:ubiquitin ligase complex"/>
    <property type="evidence" value="ECO:0007669"/>
    <property type="project" value="InterPro"/>
</dbReference>
<dbReference type="EC" id="2.3.2.27" evidence="5"/>
<organism evidence="13">
    <name type="scientific">Hydra vulgaris</name>
    <name type="common">Hydra</name>
    <name type="synonym">Hydra attenuata</name>
    <dbReference type="NCBI Taxonomy" id="6087"/>
    <lineage>
        <taxon>Eukaryota</taxon>
        <taxon>Metazoa</taxon>
        <taxon>Cnidaria</taxon>
        <taxon>Hydrozoa</taxon>
        <taxon>Hydroidolina</taxon>
        <taxon>Anthoathecata</taxon>
        <taxon>Aplanulata</taxon>
        <taxon>Hydridae</taxon>
        <taxon>Hydra</taxon>
    </lineage>
</organism>
<keyword evidence="6" id="KW-0963">Cytoplasm</keyword>
<keyword evidence="7" id="KW-0808">Transferase</keyword>
<comment type="function">
    <text evidence="10">Ubiquitin-protein ligase that probably functions as an E3 ligase in conjunction with specific E1 and E2 ligases. May also function as an E4 ligase mediating the assembly of polyubiquitin chains on substrates ubiquitinated by another E3 ubiquitin ligase. Mediates 'Lys-48'-linked polyubiquitination of substrates.</text>
</comment>
<comment type="subcellular location">
    <subcellularLocation>
        <location evidence="2">Cytoplasm</location>
    </subcellularLocation>
</comment>
<evidence type="ECO:0000256" key="9">
    <source>
        <dbReference type="ARBA" id="ARBA00022990"/>
    </source>
</evidence>
<accession>T2MDU4</accession>
<feature type="non-terminal residue" evidence="13">
    <location>
        <position position="1"/>
    </location>
</feature>
<evidence type="ECO:0000256" key="10">
    <source>
        <dbReference type="ARBA" id="ARBA00037624"/>
    </source>
</evidence>
<comment type="pathway">
    <text evidence="3">Protein modification; protein ubiquitination.</text>
</comment>
<keyword evidence="9" id="KW-0007">Acetylation</keyword>
<dbReference type="PANTHER" id="PTHR13931">
    <property type="entry name" value="UBIQUITINATION FACTOR E4"/>
    <property type="match status" value="1"/>
</dbReference>
<dbReference type="GO" id="GO:0006511">
    <property type="term" value="P:ubiquitin-dependent protein catabolic process"/>
    <property type="evidence" value="ECO:0007669"/>
    <property type="project" value="InterPro"/>
</dbReference>
<dbReference type="FunFam" id="3.30.40.10:FF:000055">
    <property type="entry name" value="Ubiquitin conjugation factor e4 a"/>
    <property type="match status" value="1"/>
</dbReference>